<evidence type="ECO:0000256" key="4">
    <source>
        <dbReference type="PIRSR" id="PIRSR640255-1"/>
    </source>
</evidence>
<sequence length="417" mass="47965">MFSQDRGHGMQLLLHLFIIINISNSVQSACRIDINADLSNVSRMILHPYSSSTDGYRFYLPPAGQGSLNLLPNQELAFACPLGLYEHARCVSGTAFEFSTHSRQLNVSDITCRRQLKPIVRNLGKCNNNEFNHLGVGVTLRIDSTTHEFIKLMDFCFNPILRIPQYAKFLLMQGVENGQRNVKRQNFTCSTFFGNLSQNFEEIYNKRNQYQKLNQLLGSRNLTEKYLNMSASSDLFLAKGHLAAFIDFVYYSQQQATAICENTAPMWQALRKNNWRKLENMIRQYANENGIDLTIYSGTYNVLRLNNTAGEMVPIFLTIDTEGRNIVPVPQLFWKIVYDRLMRQGIVFVLINNHDSNLTPSHYEVCQDVCNRTDSWFQNLDRKQIQMGYIYCCNVNDFLEATNVVSEFREIVVGLLT</sequence>
<dbReference type="InterPro" id="IPR044925">
    <property type="entry name" value="His-Me_finger_sf"/>
</dbReference>
<dbReference type="SMART" id="SM00892">
    <property type="entry name" value="Endonuclease_NS"/>
    <property type="match status" value="1"/>
</dbReference>
<dbReference type="GO" id="GO:0005634">
    <property type="term" value="C:nucleus"/>
    <property type="evidence" value="ECO:0007669"/>
    <property type="project" value="TreeGrafter"/>
</dbReference>
<accession>A0AAD8ERG8</accession>
<organism evidence="7 8">
    <name type="scientific">Diploptera punctata</name>
    <name type="common">Pacific beetle cockroach</name>
    <dbReference type="NCBI Taxonomy" id="6984"/>
    <lineage>
        <taxon>Eukaryota</taxon>
        <taxon>Metazoa</taxon>
        <taxon>Ecdysozoa</taxon>
        <taxon>Arthropoda</taxon>
        <taxon>Hexapoda</taxon>
        <taxon>Insecta</taxon>
        <taxon>Pterygota</taxon>
        <taxon>Neoptera</taxon>
        <taxon>Polyneoptera</taxon>
        <taxon>Dictyoptera</taxon>
        <taxon>Blattodea</taxon>
        <taxon>Blaberoidea</taxon>
        <taxon>Blaberidae</taxon>
        <taxon>Diplopterinae</taxon>
        <taxon>Diploptera</taxon>
    </lineage>
</organism>
<evidence type="ECO:0000256" key="5">
    <source>
        <dbReference type="SAM" id="SignalP"/>
    </source>
</evidence>
<dbReference type="SUPFAM" id="SSF54060">
    <property type="entry name" value="His-Me finger endonucleases"/>
    <property type="match status" value="1"/>
</dbReference>
<proteinExistence type="inferred from homology"/>
<dbReference type="InterPro" id="IPR001604">
    <property type="entry name" value="Endo_G_ENPP1-like_dom"/>
</dbReference>
<gene>
    <name evidence="7" type="ORF">L9F63_010160</name>
</gene>
<feature type="domain" description="DNA/RNA non-specific endonuclease/pyrophosphatase/phosphodiesterase" evidence="6">
    <location>
        <begin position="149"/>
        <end position="398"/>
    </location>
</feature>
<evidence type="ECO:0000256" key="3">
    <source>
        <dbReference type="ARBA" id="ARBA00022759"/>
    </source>
</evidence>
<keyword evidence="5" id="KW-0732">Signal</keyword>
<name>A0AAD8ERG8_DIPPU</name>
<dbReference type="Proteomes" id="UP001233999">
    <property type="component" value="Unassembled WGS sequence"/>
</dbReference>
<reference evidence="7" key="2">
    <citation type="submission" date="2023-05" db="EMBL/GenBank/DDBJ databases">
        <authorList>
            <person name="Fouks B."/>
        </authorList>
    </citation>
    <scope>NUCLEOTIDE SEQUENCE</scope>
    <source>
        <strain evidence="7">Stay&amp;Tobe</strain>
        <tissue evidence="7">Testes</tissue>
    </source>
</reference>
<dbReference type="Pfam" id="PF01223">
    <property type="entry name" value="Endonuclease_NS"/>
    <property type="match status" value="1"/>
</dbReference>
<dbReference type="EMBL" id="JASPKZ010000815">
    <property type="protein sequence ID" value="KAJ9599339.1"/>
    <property type="molecule type" value="Genomic_DNA"/>
</dbReference>
<keyword evidence="2" id="KW-0540">Nuclease</keyword>
<keyword evidence="3" id="KW-0255">Endonuclease</keyword>
<dbReference type="Gene3D" id="3.40.570.10">
    <property type="entry name" value="Extracellular Endonuclease, subunit A"/>
    <property type="match status" value="1"/>
</dbReference>
<evidence type="ECO:0000313" key="8">
    <source>
        <dbReference type="Proteomes" id="UP001233999"/>
    </source>
</evidence>
<reference evidence="7" key="1">
    <citation type="journal article" date="2023" name="IScience">
        <title>Live-bearing cockroach genome reveals convergent evolutionary mechanisms linked to viviparity in insects and beyond.</title>
        <authorList>
            <person name="Fouks B."/>
            <person name="Harrison M.C."/>
            <person name="Mikhailova A.A."/>
            <person name="Marchal E."/>
            <person name="English S."/>
            <person name="Carruthers M."/>
            <person name="Jennings E.C."/>
            <person name="Chiamaka E.L."/>
            <person name="Frigard R.A."/>
            <person name="Pippel M."/>
            <person name="Attardo G.M."/>
            <person name="Benoit J.B."/>
            <person name="Bornberg-Bauer E."/>
            <person name="Tobe S.S."/>
        </authorList>
    </citation>
    <scope>NUCLEOTIDE SEQUENCE</scope>
    <source>
        <strain evidence="7">Stay&amp;Tobe</strain>
    </source>
</reference>
<dbReference type="GO" id="GO:0046872">
    <property type="term" value="F:metal ion binding"/>
    <property type="evidence" value="ECO:0007669"/>
    <property type="project" value="InterPro"/>
</dbReference>
<dbReference type="GO" id="GO:0006309">
    <property type="term" value="P:apoptotic DNA fragmentation"/>
    <property type="evidence" value="ECO:0007669"/>
    <property type="project" value="TreeGrafter"/>
</dbReference>
<dbReference type="GO" id="GO:0003676">
    <property type="term" value="F:nucleic acid binding"/>
    <property type="evidence" value="ECO:0007669"/>
    <property type="project" value="InterPro"/>
</dbReference>
<dbReference type="InterPro" id="IPR044929">
    <property type="entry name" value="DNA/RNA_non-sp_Endonuclease_sf"/>
</dbReference>
<keyword evidence="8" id="KW-1185">Reference proteome</keyword>
<protein>
    <recommendedName>
        <fullName evidence="6">DNA/RNA non-specific endonuclease/pyrophosphatase/phosphodiesterase domain-containing protein</fullName>
    </recommendedName>
</protein>
<comment type="similarity">
    <text evidence="1">Belongs to the DNA/RNA non-specific endonuclease family.</text>
</comment>
<evidence type="ECO:0000256" key="2">
    <source>
        <dbReference type="ARBA" id="ARBA00022722"/>
    </source>
</evidence>
<dbReference type="GO" id="GO:0000014">
    <property type="term" value="F:single-stranded DNA endodeoxyribonuclease activity"/>
    <property type="evidence" value="ECO:0007669"/>
    <property type="project" value="TreeGrafter"/>
</dbReference>
<dbReference type="GO" id="GO:0004521">
    <property type="term" value="F:RNA endonuclease activity"/>
    <property type="evidence" value="ECO:0007669"/>
    <property type="project" value="TreeGrafter"/>
</dbReference>
<feature type="chain" id="PRO_5042242450" description="DNA/RNA non-specific endonuclease/pyrophosphatase/phosphodiesterase domain-containing protein" evidence="5">
    <location>
        <begin position="29"/>
        <end position="417"/>
    </location>
</feature>
<feature type="signal peptide" evidence="5">
    <location>
        <begin position="1"/>
        <end position="28"/>
    </location>
</feature>
<keyword evidence="3" id="KW-0378">Hydrolase</keyword>
<dbReference type="InterPro" id="IPR040255">
    <property type="entry name" value="Non-specific_endonuclease"/>
</dbReference>
<dbReference type="AlphaFoldDB" id="A0AAD8ERG8"/>
<evidence type="ECO:0000313" key="7">
    <source>
        <dbReference type="EMBL" id="KAJ9599339.1"/>
    </source>
</evidence>
<evidence type="ECO:0000256" key="1">
    <source>
        <dbReference type="ARBA" id="ARBA00010052"/>
    </source>
</evidence>
<dbReference type="GO" id="GO:0005743">
    <property type="term" value="C:mitochondrial inner membrane"/>
    <property type="evidence" value="ECO:0007669"/>
    <property type="project" value="TreeGrafter"/>
</dbReference>
<feature type="active site" description="Proton acceptor" evidence="4">
    <location>
        <position position="241"/>
    </location>
</feature>
<dbReference type="PANTHER" id="PTHR13966:SF17">
    <property type="entry name" value="ENDONUCLEASE-RELATED"/>
    <property type="match status" value="1"/>
</dbReference>
<evidence type="ECO:0000259" key="6">
    <source>
        <dbReference type="SMART" id="SM00892"/>
    </source>
</evidence>
<dbReference type="PANTHER" id="PTHR13966">
    <property type="entry name" value="ENDONUCLEASE RELATED"/>
    <property type="match status" value="1"/>
</dbReference>
<comment type="caution">
    <text evidence="7">The sequence shown here is derived from an EMBL/GenBank/DDBJ whole genome shotgun (WGS) entry which is preliminary data.</text>
</comment>